<gene>
    <name evidence="2" type="ORF">FA048_16715</name>
</gene>
<dbReference type="EMBL" id="SWBR01000005">
    <property type="protein sequence ID" value="TKC05371.1"/>
    <property type="molecule type" value="Genomic_DNA"/>
</dbReference>
<dbReference type="AlphaFoldDB" id="A0A4U1CFX0"/>
<feature type="signal peptide" evidence="1">
    <location>
        <begin position="1"/>
        <end position="20"/>
    </location>
</feature>
<proteinExistence type="predicted"/>
<keyword evidence="3" id="KW-1185">Reference proteome</keyword>
<evidence type="ECO:0000313" key="2">
    <source>
        <dbReference type="EMBL" id="TKC05371.1"/>
    </source>
</evidence>
<dbReference type="Proteomes" id="UP000309488">
    <property type="component" value="Unassembled WGS sequence"/>
</dbReference>
<dbReference type="RefSeq" id="WP_136843267.1">
    <property type="nucleotide sequence ID" value="NZ_SWBR01000005.1"/>
</dbReference>
<name>A0A4U1CFX0_9SPHI</name>
<sequence length="245" mass="28776">MKSKYLAIALLLTITTPLVAQTINIKFKEIHNQFYGKWPKTITFVQKTNMYRADSLFKSQTWYEASIFPNLFRIDLGDIKDGNAIIYRGDSTYNFRKFQKMKPNVDPNILVYLLGGMYFESLEQVNKKLSIEGFDLSKAHKSNWKGRGIDIIGTTTADTTVSQLWYDSKDHYLVRMIQQKPKMRLECQFENHQKTGKIWHEGSVKIFVQNKLVQTEEYSDFKINVALNPDFFNPDKFGSWHWMKQ</sequence>
<evidence type="ECO:0000256" key="1">
    <source>
        <dbReference type="SAM" id="SignalP"/>
    </source>
</evidence>
<dbReference type="OrthoDB" id="1091975at2"/>
<reference evidence="2 3" key="1">
    <citation type="submission" date="2019-04" db="EMBL/GenBank/DDBJ databases">
        <title>Pedobacter sp. RP-3-22 sp. nov., isolated from Arctic soil.</title>
        <authorList>
            <person name="Dahal R.H."/>
            <person name="Kim D.-U."/>
        </authorList>
    </citation>
    <scope>NUCLEOTIDE SEQUENCE [LARGE SCALE GENOMIC DNA]</scope>
    <source>
        <strain evidence="2 3">RP-3-22</strain>
    </source>
</reference>
<organism evidence="2 3">
    <name type="scientific">Pedobacter polaris</name>
    <dbReference type="NCBI Taxonomy" id="2571273"/>
    <lineage>
        <taxon>Bacteria</taxon>
        <taxon>Pseudomonadati</taxon>
        <taxon>Bacteroidota</taxon>
        <taxon>Sphingobacteriia</taxon>
        <taxon>Sphingobacteriales</taxon>
        <taxon>Sphingobacteriaceae</taxon>
        <taxon>Pedobacter</taxon>
    </lineage>
</organism>
<protein>
    <recommendedName>
        <fullName evidence="4">Outer membrane lipoprotein-sorting protein</fullName>
    </recommendedName>
</protein>
<keyword evidence="1" id="KW-0732">Signal</keyword>
<feature type="chain" id="PRO_5020287501" description="Outer membrane lipoprotein-sorting protein" evidence="1">
    <location>
        <begin position="21"/>
        <end position="245"/>
    </location>
</feature>
<evidence type="ECO:0000313" key="3">
    <source>
        <dbReference type="Proteomes" id="UP000309488"/>
    </source>
</evidence>
<comment type="caution">
    <text evidence="2">The sequence shown here is derived from an EMBL/GenBank/DDBJ whole genome shotgun (WGS) entry which is preliminary data.</text>
</comment>
<accession>A0A4U1CFX0</accession>
<evidence type="ECO:0008006" key="4">
    <source>
        <dbReference type="Google" id="ProtNLM"/>
    </source>
</evidence>